<dbReference type="InterPro" id="IPR036728">
    <property type="entry name" value="PBP_GOBP_sf"/>
</dbReference>
<name>A0A9J7EDQ8_SPOLT</name>
<dbReference type="OrthoDB" id="8014875at2759"/>
<keyword evidence="1" id="KW-0732">Signal</keyword>
<organism evidence="2 3">
    <name type="scientific">Spodoptera litura</name>
    <name type="common">Asian cotton leafworm</name>
    <dbReference type="NCBI Taxonomy" id="69820"/>
    <lineage>
        <taxon>Eukaryota</taxon>
        <taxon>Metazoa</taxon>
        <taxon>Ecdysozoa</taxon>
        <taxon>Arthropoda</taxon>
        <taxon>Hexapoda</taxon>
        <taxon>Insecta</taxon>
        <taxon>Pterygota</taxon>
        <taxon>Neoptera</taxon>
        <taxon>Endopterygota</taxon>
        <taxon>Lepidoptera</taxon>
        <taxon>Glossata</taxon>
        <taxon>Ditrysia</taxon>
        <taxon>Noctuoidea</taxon>
        <taxon>Noctuidae</taxon>
        <taxon>Amphipyrinae</taxon>
        <taxon>Spodoptera</taxon>
    </lineage>
</organism>
<evidence type="ECO:0000313" key="3">
    <source>
        <dbReference type="RefSeq" id="XP_022826776.1"/>
    </source>
</evidence>
<dbReference type="KEGG" id="sliu:111356597"/>
<gene>
    <name evidence="3" type="primary">LOC111356597</name>
</gene>
<proteinExistence type="predicted"/>
<sequence>MCKFRVLLLCFAVVAVHFRNVHCLSDEDKKVLLDGLESIAHDCLHGCGIDEKEIESFGSDDNLDQCFKKCVMTDAGFLDLDGKYNKDILSESLTKVTGKQDNAERILNELDRCFTENGDNSEMNEEAHMKRVDILFACLREIREVFFFQ</sequence>
<dbReference type="RefSeq" id="XP_022826776.1">
    <property type="nucleotide sequence ID" value="XM_022971008.1"/>
</dbReference>
<dbReference type="Gene3D" id="1.10.238.20">
    <property type="entry name" value="Pheromone/general odorant binding protein domain"/>
    <property type="match status" value="1"/>
</dbReference>
<feature type="signal peptide" evidence="1">
    <location>
        <begin position="1"/>
        <end position="23"/>
    </location>
</feature>
<dbReference type="GO" id="GO:0005549">
    <property type="term" value="F:odorant binding"/>
    <property type="evidence" value="ECO:0007669"/>
    <property type="project" value="InterPro"/>
</dbReference>
<protein>
    <submittedName>
        <fullName evidence="3">Uncharacterized protein LOC111356597 isoform X1</fullName>
    </submittedName>
</protein>
<dbReference type="AlphaFoldDB" id="A0A9J7EDQ8"/>
<dbReference type="GeneID" id="111356597"/>
<dbReference type="Pfam" id="PF01395">
    <property type="entry name" value="PBP_GOBP"/>
    <property type="match status" value="1"/>
</dbReference>
<dbReference type="Proteomes" id="UP000301870">
    <property type="component" value="Chromosome 23"/>
</dbReference>
<keyword evidence="2" id="KW-1185">Reference proteome</keyword>
<evidence type="ECO:0000256" key="1">
    <source>
        <dbReference type="SAM" id="SignalP"/>
    </source>
</evidence>
<reference evidence="3" key="1">
    <citation type="submission" date="2025-08" db="UniProtKB">
        <authorList>
            <consortium name="RefSeq"/>
        </authorList>
    </citation>
    <scope>IDENTIFICATION</scope>
    <source>
        <strain evidence="3">Ishihara</strain>
        <tissue evidence="3">Whole body</tissue>
    </source>
</reference>
<feature type="chain" id="PRO_5039926400" evidence="1">
    <location>
        <begin position="24"/>
        <end position="149"/>
    </location>
</feature>
<evidence type="ECO:0000313" key="2">
    <source>
        <dbReference type="Proteomes" id="UP000301870"/>
    </source>
</evidence>
<dbReference type="InterPro" id="IPR006170">
    <property type="entry name" value="PBP/GOBP"/>
</dbReference>
<dbReference type="SUPFAM" id="SSF47565">
    <property type="entry name" value="Insect pheromone/odorant-binding proteins"/>
    <property type="match status" value="1"/>
</dbReference>
<accession>A0A9J7EDQ8</accession>